<dbReference type="AlphaFoldDB" id="A0A7J8WXV7"/>
<comment type="caution">
    <text evidence="1">The sequence shown here is derived from an EMBL/GenBank/DDBJ whole genome shotgun (WGS) entry which is preliminary data.</text>
</comment>
<organism evidence="1 2">
    <name type="scientific">Gossypium aridum</name>
    <name type="common">American cotton</name>
    <name type="synonym">Erioxylum aridum</name>
    <dbReference type="NCBI Taxonomy" id="34290"/>
    <lineage>
        <taxon>Eukaryota</taxon>
        <taxon>Viridiplantae</taxon>
        <taxon>Streptophyta</taxon>
        <taxon>Embryophyta</taxon>
        <taxon>Tracheophyta</taxon>
        <taxon>Spermatophyta</taxon>
        <taxon>Magnoliopsida</taxon>
        <taxon>eudicotyledons</taxon>
        <taxon>Gunneridae</taxon>
        <taxon>Pentapetalae</taxon>
        <taxon>rosids</taxon>
        <taxon>malvids</taxon>
        <taxon>Malvales</taxon>
        <taxon>Malvaceae</taxon>
        <taxon>Malvoideae</taxon>
        <taxon>Gossypium</taxon>
    </lineage>
</organism>
<dbReference type="EMBL" id="JABFAA010000004">
    <property type="protein sequence ID" value="MBA0679887.1"/>
    <property type="molecule type" value="Genomic_DNA"/>
</dbReference>
<reference evidence="1 2" key="1">
    <citation type="journal article" date="2019" name="Genome Biol. Evol.">
        <title>Insights into the evolution of the New World diploid cottons (Gossypium, subgenus Houzingenia) based on genome sequencing.</title>
        <authorList>
            <person name="Grover C.E."/>
            <person name="Arick M.A. 2nd"/>
            <person name="Thrash A."/>
            <person name="Conover J.L."/>
            <person name="Sanders W.S."/>
            <person name="Peterson D.G."/>
            <person name="Frelichowski J.E."/>
            <person name="Scheffler J.A."/>
            <person name="Scheffler B.E."/>
            <person name="Wendel J.F."/>
        </authorList>
    </citation>
    <scope>NUCLEOTIDE SEQUENCE [LARGE SCALE GENOMIC DNA]</scope>
    <source>
        <strain evidence="1">185</strain>
        <tissue evidence="1">Leaf</tissue>
    </source>
</reference>
<accession>A0A7J8WXV7</accession>
<proteinExistence type="predicted"/>
<protein>
    <submittedName>
        <fullName evidence="1">Uncharacterized protein</fullName>
    </submittedName>
</protein>
<evidence type="ECO:0000313" key="2">
    <source>
        <dbReference type="Proteomes" id="UP000593577"/>
    </source>
</evidence>
<name>A0A7J8WXV7_GOSAI</name>
<keyword evidence="2" id="KW-1185">Reference proteome</keyword>
<gene>
    <name evidence="1" type="ORF">Goari_011629</name>
</gene>
<evidence type="ECO:0000313" key="1">
    <source>
        <dbReference type="EMBL" id="MBA0679887.1"/>
    </source>
</evidence>
<sequence>MEGSMDDSEHCTHQVRWSFMGSLNWNMVSCQLFLVDGSELMRV</sequence>
<dbReference type="Proteomes" id="UP000593577">
    <property type="component" value="Unassembled WGS sequence"/>
</dbReference>